<name>A0A6J4J0U6_9ACTN</name>
<evidence type="ECO:0000256" key="1">
    <source>
        <dbReference type="SAM" id="MobiDB-lite"/>
    </source>
</evidence>
<feature type="compositionally biased region" description="Basic and acidic residues" evidence="1">
    <location>
        <begin position="429"/>
        <end position="451"/>
    </location>
</feature>
<evidence type="ECO:0000313" key="2">
    <source>
        <dbReference type="EMBL" id="CAA9265960.1"/>
    </source>
</evidence>
<feature type="compositionally biased region" description="Basic and acidic residues" evidence="1">
    <location>
        <begin position="294"/>
        <end position="306"/>
    </location>
</feature>
<feature type="non-terminal residue" evidence="2">
    <location>
        <position position="1"/>
    </location>
</feature>
<feature type="compositionally biased region" description="Basic residues" evidence="1">
    <location>
        <begin position="336"/>
        <end position="346"/>
    </location>
</feature>
<feature type="compositionally biased region" description="Low complexity" evidence="1">
    <location>
        <begin position="284"/>
        <end position="293"/>
    </location>
</feature>
<feature type="compositionally biased region" description="Low complexity" evidence="1">
    <location>
        <begin position="1"/>
        <end position="13"/>
    </location>
</feature>
<feature type="compositionally biased region" description="Basic and acidic residues" evidence="1">
    <location>
        <begin position="347"/>
        <end position="357"/>
    </location>
</feature>
<gene>
    <name evidence="2" type="ORF">AVDCRST_MAG52-2926</name>
</gene>
<protein>
    <submittedName>
        <fullName evidence="2">Sodium-dependent transporter</fullName>
    </submittedName>
</protein>
<feature type="region of interest" description="Disordered" evidence="1">
    <location>
        <begin position="1"/>
        <end position="146"/>
    </location>
</feature>
<accession>A0A6J4J0U6</accession>
<reference evidence="2" key="1">
    <citation type="submission" date="2020-02" db="EMBL/GenBank/DDBJ databases">
        <authorList>
            <person name="Meier V. D."/>
        </authorList>
    </citation>
    <scope>NUCLEOTIDE SEQUENCE</scope>
    <source>
        <strain evidence="2">AVDCRST_MAG52</strain>
    </source>
</reference>
<feature type="compositionally biased region" description="Basic and acidic residues" evidence="1">
    <location>
        <begin position="500"/>
        <end position="513"/>
    </location>
</feature>
<sequence>DRDGAGTRAAAAGRADRRRRRLPGQRDLSQPGGADAQPGGGAVREGPPHRRAFPRPGGDDRLRAAAHRPAARPAPARGDPARRHRPVDHRAGAHPGRRAHRHRRDRRPGRGAGRRRPGAVRVDDGLHLHRRLHPRHGDAQARAGPAVRDVRAVAEVGRHLDLPGGHRLRGDHGAALGVRLQHRHRRHAAADGARDHRRHRQAPAGQGAGEARLRPAAPAGRRRRDADARLRRERRRSADPCRHPAEPDRPRPHRGGDGGTDRLPGLDAHGHADLRADVRRAGRRAAAAQQAGDPPDRGRQRVRAEGAGRAGEVLPGREEHADRLLHHRRLLDLPGHHRPHRRHRLRPVRDHQRPDGRGRHRRARRLAAVPAADGLEVPRVHAQLERRGEDRLGHDPAVRHRHHLRLAAGQHRSGRDHRRGVGGLPGPDQHVRDHDLRGDPGDHHQRDDQQHRVGRRRGADHHPGGDGGGGQPVRAGARGHVRRVLRFHAAGVDAAERDRLRLGRRADHQDDPVGGHLRRPGRPADRGAAAGDGRPGPGLRRRL</sequence>
<organism evidence="2">
    <name type="scientific">uncultured Blastococcus sp</name>
    <dbReference type="NCBI Taxonomy" id="217144"/>
    <lineage>
        <taxon>Bacteria</taxon>
        <taxon>Bacillati</taxon>
        <taxon>Actinomycetota</taxon>
        <taxon>Actinomycetes</taxon>
        <taxon>Geodermatophilales</taxon>
        <taxon>Geodermatophilaceae</taxon>
        <taxon>Blastococcus</taxon>
        <taxon>environmental samples</taxon>
    </lineage>
</organism>
<feature type="region of interest" description="Disordered" evidence="1">
    <location>
        <begin position="405"/>
        <end position="475"/>
    </location>
</feature>
<feature type="compositionally biased region" description="Basic and acidic residues" evidence="1">
    <location>
        <begin position="224"/>
        <end position="260"/>
    </location>
</feature>
<dbReference type="AlphaFoldDB" id="A0A6J4J0U6"/>
<feature type="region of interest" description="Disordered" evidence="1">
    <location>
        <begin position="500"/>
        <end position="543"/>
    </location>
</feature>
<dbReference type="EMBL" id="CADCTN010000201">
    <property type="protein sequence ID" value="CAA9265960.1"/>
    <property type="molecule type" value="Genomic_DNA"/>
</dbReference>
<feature type="region of interest" description="Disordered" evidence="1">
    <location>
        <begin position="333"/>
        <end position="362"/>
    </location>
</feature>
<proteinExistence type="predicted"/>
<feature type="compositionally biased region" description="Basic residues" evidence="1">
    <location>
        <begin position="95"/>
        <end position="118"/>
    </location>
</feature>
<feature type="non-terminal residue" evidence="2">
    <location>
        <position position="543"/>
    </location>
</feature>
<feature type="region of interest" description="Disordered" evidence="1">
    <location>
        <begin position="181"/>
        <end position="268"/>
    </location>
</feature>
<feature type="region of interest" description="Disordered" evidence="1">
    <location>
        <begin position="280"/>
        <end position="317"/>
    </location>
</feature>